<evidence type="ECO:0000313" key="2">
    <source>
        <dbReference type="EMBL" id="KAG0586135.1"/>
    </source>
</evidence>
<comment type="caution">
    <text evidence="2">The sequence shown here is derived from an EMBL/GenBank/DDBJ whole genome shotgun (WGS) entry which is preliminary data.</text>
</comment>
<evidence type="ECO:0000256" key="1">
    <source>
        <dbReference type="SAM" id="SignalP"/>
    </source>
</evidence>
<evidence type="ECO:0008006" key="4">
    <source>
        <dbReference type="Google" id="ProtNLM"/>
    </source>
</evidence>
<dbReference type="EMBL" id="CM026422">
    <property type="protein sequence ID" value="KAG0586135.1"/>
    <property type="molecule type" value="Genomic_DNA"/>
</dbReference>
<gene>
    <name evidence="2" type="ORF">KC19_2G067100</name>
</gene>
<accession>A0A8T0ISU2</accession>
<evidence type="ECO:0000313" key="3">
    <source>
        <dbReference type="Proteomes" id="UP000822688"/>
    </source>
</evidence>
<name>A0A8T0ISU2_CERPU</name>
<feature type="signal peptide" evidence="1">
    <location>
        <begin position="1"/>
        <end position="28"/>
    </location>
</feature>
<feature type="chain" id="PRO_5035712540" description="Secreted protein" evidence="1">
    <location>
        <begin position="29"/>
        <end position="140"/>
    </location>
</feature>
<keyword evidence="1" id="KW-0732">Signal</keyword>
<sequence length="140" mass="15261">MKRINHMSPLWLIVSIVLMMMLASTASAGSVTINQNDKDGICGRTYCPIPAHVLISDGVYGCTGSQEYAGRAPGSLGYVSYKNVCAGGEFSIDWRIEPLRLQFRNSAGDFQECLLASGLRPQGFPTLPDSARRYFTCNMG</sequence>
<dbReference type="AlphaFoldDB" id="A0A8T0ISU2"/>
<organism evidence="2 3">
    <name type="scientific">Ceratodon purpureus</name>
    <name type="common">Fire moss</name>
    <name type="synonym">Dicranum purpureum</name>
    <dbReference type="NCBI Taxonomy" id="3225"/>
    <lineage>
        <taxon>Eukaryota</taxon>
        <taxon>Viridiplantae</taxon>
        <taxon>Streptophyta</taxon>
        <taxon>Embryophyta</taxon>
        <taxon>Bryophyta</taxon>
        <taxon>Bryophytina</taxon>
        <taxon>Bryopsida</taxon>
        <taxon>Dicranidae</taxon>
        <taxon>Pseudoditrichales</taxon>
        <taxon>Ditrichaceae</taxon>
        <taxon>Ceratodon</taxon>
    </lineage>
</organism>
<reference evidence="2" key="1">
    <citation type="submission" date="2020-06" db="EMBL/GenBank/DDBJ databases">
        <title>WGS assembly of Ceratodon purpureus strain R40.</title>
        <authorList>
            <person name="Carey S.B."/>
            <person name="Jenkins J."/>
            <person name="Shu S."/>
            <person name="Lovell J.T."/>
            <person name="Sreedasyam A."/>
            <person name="Maumus F."/>
            <person name="Tiley G.P."/>
            <person name="Fernandez-Pozo N."/>
            <person name="Barry K."/>
            <person name="Chen C."/>
            <person name="Wang M."/>
            <person name="Lipzen A."/>
            <person name="Daum C."/>
            <person name="Saski C.A."/>
            <person name="Payton A.C."/>
            <person name="Mcbreen J.C."/>
            <person name="Conrad R.E."/>
            <person name="Kollar L.M."/>
            <person name="Olsson S."/>
            <person name="Huttunen S."/>
            <person name="Landis J.B."/>
            <person name="Wickett N.J."/>
            <person name="Johnson M.G."/>
            <person name="Rensing S.A."/>
            <person name="Grimwood J."/>
            <person name="Schmutz J."/>
            <person name="Mcdaniel S.F."/>
        </authorList>
    </citation>
    <scope>NUCLEOTIDE SEQUENCE</scope>
    <source>
        <strain evidence="2">R40</strain>
    </source>
</reference>
<protein>
    <recommendedName>
        <fullName evidence="4">Secreted protein</fullName>
    </recommendedName>
</protein>
<keyword evidence="3" id="KW-1185">Reference proteome</keyword>
<dbReference type="Proteomes" id="UP000822688">
    <property type="component" value="Chromosome 2"/>
</dbReference>
<proteinExistence type="predicted"/>